<comment type="caution">
    <text evidence="1">The sequence shown here is derived from an EMBL/GenBank/DDBJ whole genome shotgun (WGS) entry which is preliminary data.</text>
</comment>
<dbReference type="Proteomes" id="UP001199916">
    <property type="component" value="Unassembled WGS sequence"/>
</dbReference>
<protein>
    <submittedName>
        <fullName evidence="1">DNA-directed RNA polymerase</fullName>
    </submittedName>
</protein>
<sequence length="134" mass="15608">MNTVLVNNWLNHMGGYRASRALNERRLSYRMSYVQDVKKNLAGRREQDKLRHAIHRAKEQEMILHIACAKLSTPYREALTTRYVHDQRGIEPEVISEAIDALTNVLSQMEKSGVIQFRVIEGYVILQYVHQRTA</sequence>
<evidence type="ECO:0000313" key="2">
    <source>
        <dbReference type="Proteomes" id="UP001199916"/>
    </source>
</evidence>
<reference evidence="1 2" key="1">
    <citation type="submission" date="2021-11" db="EMBL/GenBank/DDBJ databases">
        <title>Draft genome sequence of Paenibacillus profundus YoMME, a new Gram-positive bacteria with exoelectrogenic properties.</title>
        <authorList>
            <person name="Hubenova Y."/>
            <person name="Hubenova E."/>
            <person name="Manasiev Y."/>
            <person name="Peykov S."/>
            <person name="Mitov M."/>
        </authorList>
    </citation>
    <scope>NUCLEOTIDE SEQUENCE [LARGE SCALE GENOMIC DNA]</scope>
    <source>
        <strain evidence="1 2">YoMME</strain>
    </source>
</reference>
<gene>
    <name evidence="1" type="ORF">LQV63_30380</name>
</gene>
<name>A0ABS8YRD9_9BACL</name>
<organism evidence="1 2">
    <name type="scientific">Paenibacillus profundus</name>
    <dbReference type="NCBI Taxonomy" id="1173085"/>
    <lineage>
        <taxon>Bacteria</taxon>
        <taxon>Bacillati</taxon>
        <taxon>Bacillota</taxon>
        <taxon>Bacilli</taxon>
        <taxon>Bacillales</taxon>
        <taxon>Paenibacillaceae</taxon>
        <taxon>Paenibacillus</taxon>
    </lineage>
</organism>
<dbReference type="EMBL" id="JAJNBZ010000057">
    <property type="protein sequence ID" value="MCE5173539.1"/>
    <property type="molecule type" value="Genomic_DNA"/>
</dbReference>
<accession>A0ABS8YRD9</accession>
<evidence type="ECO:0000313" key="1">
    <source>
        <dbReference type="EMBL" id="MCE5173539.1"/>
    </source>
</evidence>
<keyword evidence="1" id="KW-0240">DNA-directed RNA polymerase</keyword>
<keyword evidence="2" id="KW-1185">Reference proteome</keyword>
<keyword evidence="1" id="KW-0804">Transcription</keyword>
<dbReference type="GO" id="GO:0000428">
    <property type="term" value="C:DNA-directed RNA polymerase complex"/>
    <property type="evidence" value="ECO:0007669"/>
    <property type="project" value="UniProtKB-KW"/>
</dbReference>
<proteinExistence type="predicted"/>
<dbReference type="RefSeq" id="WP_019424371.1">
    <property type="nucleotide sequence ID" value="NZ_JAJNBZ010000057.1"/>
</dbReference>